<feature type="compositionally biased region" description="Basic and acidic residues" evidence="1">
    <location>
        <begin position="1"/>
        <end position="10"/>
    </location>
</feature>
<evidence type="ECO:0000313" key="3">
    <source>
        <dbReference type="Proteomes" id="UP000762676"/>
    </source>
</evidence>
<dbReference type="Proteomes" id="UP000762676">
    <property type="component" value="Unassembled WGS sequence"/>
</dbReference>
<sequence>MPEHSKDGTQHELMSSSKSTERTLKLDIPKTNVYEIVHDKVVSRNVSARWVHLNKHTRQRIEIFQILLCRRQKEGDETVDFGHGGDHRAKSKLLEHLITGDKTWLHLSTPEIKRDSITWKHPSSPAAKKFKVK</sequence>
<evidence type="ECO:0000313" key="2">
    <source>
        <dbReference type="EMBL" id="GFR93303.1"/>
    </source>
</evidence>
<proteinExistence type="predicted"/>
<gene>
    <name evidence="2" type="ORF">ElyMa_000888900</name>
</gene>
<organism evidence="2 3">
    <name type="scientific">Elysia marginata</name>
    <dbReference type="NCBI Taxonomy" id="1093978"/>
    <lineage>
        <taxon>Eukaryota</taxon>
        <taxon>Metazoa</taxon>
        <taxon>Spiralia</taxon>
        <taxon>Lophotrochozoa</taxon>
        <taxon>Mollusca</taxon>
        <taxon>Gastropoda</taxon>
        <taxon>Heterobranchia</taxon>
        <taxon>Euthyneura</taxon>
        <taxon>Panpulmonata</taxon>
        <taxon>Sacoglossa</taxon>
        <taxon>Placobranchoidea</taxon>
        <taxon>Plakobranchidae</taxon>
        <taxon>Elysia</taxon>
    </lineage>
</organism>
<dbReference type="AlphaFoldDB" id="A0AAV4H899"/>
<keyword evidence="3" id="KW-1185">Reference proteome</keyword>
<feature type="region of interest" description="Disordered" evidence="1">
    <location>
        <begin position="1"/>
        <end position="22"/>
    </location>
</feature>
<name>A0AAV4H899_9GAST</name>
<evidence type="ECO:0000256" key="1">
    <source>
        <dbReference type="SAM" id="MobiDB-lite"/>
    </source>
</evidence>
<accession>A0AAV4H899</accession>
<reference evidence="2 3" key="1">
    <citation type="journal article" date="2021" name="Elife">
        <title>Chloroplast acquisition without the gene transfer in kleptoplastic sea slugs, Plakobranchus ocellatus.</title>
        <authorList>
            <person name="Maeda T."/>
            <person name="Takahashi S."/>
            <person name="Yoshida T."/>
            <person name="Shimamura S."/>
            <person name="Takaki Y."/>
            <person name="Nagai Y."/>
            <person name="Toyoda A."/>
            <person name="Suzuki Y."/>
            <person name="Arimoto A."/>
            <person name="Ishii H."/>
            <person name="Satoh N."/>
            <person name="Nishiyama T."/>
            <person name="Hasebe M."/>
            <person name="Maruyama T."/>
            <person name="Minagawa J."/>
            <person name="Obokata J."/>
            <person name="Shigenobu S."/>
        </authorList>
    </citation>
    <scope>NUCLEOTIDE SEQUENCE [LARGE SCALE GENOMIC DNA]</scope>
</reference>
<protein>
    <submittedName>
        <fullName evidence="2">Histone-lysine N-methyltransferase SETMAR</fullName>
    </submittedName>
</protein>
<comment type="caution">
    <text evidence="2">The sequence shown here is derived from an EMBL/GenBank/DDBJ whole genome shotgun (WGS) entry which is preliminary data.</text>
</comment>
<dbReference type="EMBL" id="BMAT01001837">
    <property type="protein sequence ID" value="GFR93303.1"/>
    <property type="molecule type" value="Genomic_DNA"/>
</dbReference>